<proteinExistence type="predicted"/>
<name>A0A815THM5_ADIRI</name>
<dbReference type="AlphaFoldDB" id="A0A815THM5"/>
<accession>A0A815THM5</accession>
<gene>
    <name evidence="1" type="ORF">EDS130_LOCUS42805</name>
</gene>
<evidence type="ECO:0000313" key="1">
    <source>
        <dbReference type="EMBL" id="CAF1503894.1"/>
    </source>
</evidence>
<dbReference type="EMBL" id="CAJNOJ010000651">
    <property type="protein sequence ID" value="CAF1503894.1"/>
    <property type="molecule type" value="Genomic_DNA"/>
</dbReference>
<sequence>MCKASNFERNSGEKNLVVHSSSRAGTSILIFISVFITQLEEALAPKAYVFDVFITYQFVNEPCLCIV</sequence>
<protein>
    <submittedName>
        <fullName evidence="1">Uncharacterized protein</fullName>
    </submittedName>
</protein>
<comment type="caution">
    <text evidence="1">The sequence shown here is derived from an EMBL/GenBank/DDBJ whole genome shotgun (WGS) entry which is preliminary data.</text>
</comment>
<reference evidence="1" key="1">
    <citation type="submission" date="2021-02" db="EMBL/GenBank/DDBJ databases">
        <authorList>
            <person name="Nowell W R."/>
        </authorList>
    </citation>
    <scope>NUCLEOTIDE SEQUENCE</scope>
</reference>
<organism evidence="1 2">
    <name type="scientific">Adineta ricciae</name>
    <name type="common">Rotifer</name>
    <dbReference type="NCBI Taxonomy" id="249248"/>
    <lineage>
        <taxon>Eukaryota</taxon>
        <taxon>Metazoa</taxon>
        <taxon>Spiralia</taxon>
        <taxon>Gnathifera</taxon>
        <taxon>Rotifera</taxon>
        <taxon>Eurotatoria</taxon>
        <taxon>Bdelloidea</taxon>
        <taxon>Adinetida</taxon>
        <taxon>Adinetidae</taxon>
        <taxon>Adineta</taxon>
    </lineage>
</organism>
<dbReference type="Proteomes" id="UP000663852">
    <property type="component" value="Unassembled WGS sequence"/>
</dbReference>
<evidence type="ECO:0000313" key="2">
    <source>
        <dbReference type="Proteomes" id="UP000663852"/>
    </source>
</evidence>